<dbReference type="InterPro" id="IPR026037">
    <property type="entry name" value="PgpA"/>
</dbReference>
<keyword evidence="1" id="KW-1133">Transmembrane helix</keyword>
<organism evidence="3 4">
    <name type="scientific">Gimesia alba</name>
    <dbReference type="NCBI Taxonomy" id="2527973"/>
    <lineage>
        <taxon>Bacteria</taxon>
        <taxon>Pseudomonadati</taxon>
        <taxon>Planctomycetota</taxon>
        <taxon>Planctomycetia</taxon>
        <taxon>Planctomycetales</taxon>
        <taxon>Planctomycetaceae</taxon>
        <taxon>Gimesia</taxon>
    </lineage>
</organism>
<dbReference type="AlphaFoldDB" id="A0A517RJA1"/>
<dbReference type="KEGG" id="gaz:Pan241w_40580"/>
<evidence type="ECO:0000313" key="3">
    <source>
        <dbReference type="EMBL" id="QDT43954.1"/>
    </source>
</evidence>
<keyword evidence="1" id="KW-0472">Membrane</keyword>
<dbReference type="GO" id="GO:0006629">
    <property type="term" value="P:lipid metabolic process"/>
    <property type="evidence" value="ECO:0007669"/>
    <property type="project" value="InterPro"/>
</dbReference>
<keyword evidence="4" id="KW-1185">Reference proteome</keyword>
<proteinExistence type="predicted"/>
<feature type="domain" description="YutG/PgpA" evidence="2">
    <location>
        <begin position="20"/>
        <end position="163"/>
    </location>
</feature>
<feature type="transmembrane region" description="Helical" evidence="1">
    <location>
        <begin position="110"/>
        <end position="129"/>
    </location>
</feature>
<feature type="transmembrane region" description="Helical" evidence="1">
    <location>
        <begin position="53"/>
        <end position="73"/>
    </location>
</feature>
<feature type="transmembrane region" description="Helical" evidence="1">
    <location>
        <begin position="150"/>
        <end position="170"/>
    </location>
</feature>
<accession>A0A517RJA1</accession>
<dbReference type="GO" id="GO:0008962">
    <property type="term" value="F:phosphatidylglycerophosphatase activity"/>
    <property type="evidence" value="ECO:0007669"/>
    <property type="project" value="UniProtKB-EC"/>
</dbReference>
<name>A0A517RJA1_9PLAN</name>
<protein>
    <submittedName>
        <fullName evidence="3">Phosphatidylglycerophosphatase A</fullName>
        <ecNumber evidence="3">3.1.3.27</ecNumber>
    </submittedName>
</protein>
<dbReference type="PIRSF" id="PIRSF006162">
    <property type="entry name" value="PgpA"/>
    <property type="match status" value="1"/>
</dbReference>
<evidence type="ECO:0000259" key="2">
    <source>
        <dbReference type="Pfam" id="PF04608"/>
    </source>
</evidence>
<sequence>MLVEYLSLMRNLKKQSILLFATGLGIGLIPKVPGTFGSLLGPPLVLGMLWLNLSLPVYLLVSVVLFLVGVYLCDRGAKILGLDDPGCIVFDEIGAFTVVLLPVFDRAIDLRFLWYSVIAFLWFRLFDIWKPWPVRYFDRIHGGWGIMADDYVAAIYAAICLYLTLILLGWF</sequence>
<keyword evidence="1" id="KW-0812">Transmembrane</keyword>
<dbReference type="Proteomes" id="UP000317171">
    <property type="component" value="Chromosome"/>
</dbReference>
<dbReference type="SUPFAM" id="SSF101307">
    <property type="entry name" value="YutG-like"/>
    <property type="match status" value="1"/>
</dbReference>
<evidence type="ECO:0000256" key="1">
    <source>
        <dbReference type="SAM" id="Phobius"/>
    </source>
</evidence>
<dbReference type="PANTHER" id="PTHR36305">
    <property type="entry name" value="PHOSPHATIDYLGLYCEROPHOSPHATASE A"/>
    <property type="match status" value="1"/>
</dbReference>
<dbReference type="PANTHER" id="PTHR36305:SF1">
    <property type="entry name" value="PHOSPHATIDYLGLYCEROPHOSPHATASE A"/>
    <property type="match status" value="1"/>
</dbReference>
<gene>
    <name evidence="3" type="primary">pgpA</name>
    <name evidence="3" type="ORF">Pan241w_40580</name>
</gene>
<dbReference type="CDD" id="cd06971">
    <property type="entry name" value="PgpA"/>
    <property type="match status" value="1"/>
</dbReference>
<evidence type="ECO:0000313" key="4">
    <source>
        <dbReference type="Proteomes" id="UP000317171"/>
    </source>
</evidence>
<dbReference type="InterPro" id="IPR036681">
    <property type="entry name" value="PgpA-like_sf"/>
</dbReference>
<dbReference type="Pfam" id="PF04608">
    <property type="entry name" value="PgpA"/>
    <property type="match status" value="1"/>
</dbReference>
<dbReference type="EMBL" id="CP036269">
    <property type="protein sequence ID" value="QDT43954.1"/>
    <property type="molecule type" value="Genomic_DNA"/>
</dbReference>
<keyword evidence="3" id="KW-0378">Hydrolase</keyword>
<dbReference type="EC" id="3.1.3.27" evidence="3"/>
<reference evidence="3 4" key="1">
    <citation type="submission" date="2019-02" db="EMBL/GenBank/DDBJ databases">
        <title>Deep-cultivation of Planctomycetes and their phenomic and genomic characterization uncovers novel biology.</title>
        <authorList>
            <person name="Wiegand S."/>
            <person name="Jogler M."/>
            <person name="Boedeker C."/>
            <person name="Pinto D."/>
            <person name="Vollmers J."/>
            <person name="Rivas-Marin E."/>
            <person name="Kohn T."/>
            <person name="Peeters S.H."/>
            <person name="Heuer A."/>
            <person name="Rast P."/>
            <person name="Oberbeckmann S."/>
            <person name="Bunk B."/>
            <person name="Jeske O."/>
            <person name="Meyerdierks A."/>
            <person name="Storesund J.E."/>
            <person name="Kallscheuer N."/>
            <person name="Luecker S."/>
            <person name="Lage O.M."/>
            <person name="Pohl T."/>
            <person name="Merkel B.J."/>
            <person name="Hornburger P."/>
            <person name="Mueller R.-W."/>
            <person name="Bruemmer F."/>
            <person name="Labrenz M."/>
            <person name="Spormann A.M."/>
            <person name="Op den Camp H."/>
            <person name="Overmann J."/>
            <person name="Amann R."/>
            <person name="Jetten M.S.M."/>
            <person name="Mascher T."/>
            <person name="Medema M.H."/>
            <person name="Devos D.P."/>
            <person name="Kaster A.-K."/>
            <person name="Ovreas L."/>
            <person name="Rohde M."/>
            <person name="Galperin M.Y."/>
            <person name="Jogler C."/>
        </authorList>
    </citation>
    <scope>NUCLEOTIDE SEQUENCE [LARGE SCALE GENOMIC DNA]</scope>
    <source>
        <strain evidence="3 4">Pan241w</strain>
    </source>
</reference>
<dbReference type="InterPro" id="IPR007686">
    <property type="entry name" value="YutG/PgpA"/>
</dbReference>